<gene>
    <name evidence="2" type="ORF">NJQ99_03420</name>
</gene>
<protein>
    <submittedName>
        <fullName evidence="2">SDR family oxidoreductase</fullName>
    </submittedName>
</protein>
<sequence>MKVRQLHECTAVVTGSTASIGFEIAAQLAEAGVPRVMLNGREQARCDAAVDRLKARAPDADVRACTADSATHAGARAVIDAAVGAFGAIDILVTSIPGPKNLTPRPFHELDAEELDALVAAHMMSAIYTCQAALPHMIAREGGVIINMSSDAAKIATPGEVVIGASKAGTLMFSRTLALEQSRHGIRVHAITPSIVAGTEAYDRLMEKEFSRKLFKKAEAKAKLGVVTPADIAPLAVFLCSPGAAKMTGQGISVNGGISAA</sequence>
<dbReference type="InterPro" id="IPR050259">
    <property type="entry name" value="SDR"/>
</dbReference>
<evidence type="ECO:0000313" key="3">
    <source>
        <dbReference type="Proteomes" id="UP001055804"/>
    </source>
</evidence>
<proteinExistence type="inferred from homology"/>
<dbReference type="Proteomes" id="UP001055804">
    <property type="component" value="Unassembled WGS sequence"/>
</dbReference>
<dbReference type="RefSeq" id="WP_269331395.1">
    <property type="nucleotide sequence ID" value="NZ_JAMZFT010000001.1"/>
</dbReference>
<comment type="caution">
    <text evidence="2">The sequence shown here is derived from an EMBL/GenBank/DDBJ whole genome shotgun (WGS) entry which is preliminary data.</text>
</comment>
<dbReference type="PANTHER" id="PTHR42879">
    <property type="entry name" value="3-OXOACYL-(ACYL-CARRIER-PROTEIN) REDUCTASE"/>
    <property type="match status" value="1"/>
</dbReference>
<keyword evidence="3" id="KW-1185">Reference proteome</keyword>
<dbReference type="Gene3D" id="3.40.50.720">
    <property type="entry name" value="NAD(P)-binding Rossmann-like Domain"/>
    <property type="match status" value="1"/>
</dbReference>
<dbReference type="EMBL" id="JAMZFT010000001">
    <property type="protein sequence ID" value="MCP1335451.1"/>
    <property type="molecule type" value="Genomic_DNA"/>
</dbReference>
<dbReference type="AlphaFoldDB" id="A0A9J6PCS0"/>
<dbReference type="PRINTS" id="PR00081">
    <property type="entry name" value="GDHRDH"/>
</dbReference>
<dbReference type="Pfam" id="PF13561">
    <property type="entry name" value="adh_short_C2"/>
    <property type="match status" value="1"/>
</dbReference>
<dbReference type="InterPro" id="IPR002347">
    <property type="entry name" value="SDR_fam"/>
</dbReference>
<dbReference type="InterPro" id="IPR036291">
    <property type="entry name" value="NAD(P)-bd_dom_sf"/>
</dbReference>
<name>A0A9J6PCS0_9PROT</name>
<reference evidence="2" key="1">
    <citation type="submission" date="2022-06" db="EMBL/GenBank/DDBJ databases">
        <title>Isolation and Genomics of Futiania mangrovii gen. nov., sp. nov., a Rare and Metabolically-versatile member in the Class Alphaproteobacteria.</title>
        <authorList>
            <person name="Liu L."/>
            <person name="Huang W.-C."/>
            <person name="Pan J."/>
            <person name="Li J."/>
            <person name="Huang Y."/>
            <person name="Du H."/>
            <person name="Liu Y."/>
            <person name="Li M."/>
        </authorList>
    </citation>
    <scope>NUCLEOTIDE SEQUENCE</scope>
    <source>
        <strain evidence="2">FT118</strain>
    </source>
</reference>
<dbReference type="SUPFAM" id="SSF51735">
    <property type="entry name" value="NAD(P)-binding Rossmann-fold domains"/>
    <property type="match status" value="1"/>
</dbReference>
<evidence type="ECO:0000313" key="2">
    <source>
        <dbReference type="EMBL" id="MCP1335451.1"/>
    </source>
</evidence>
<comment type="similarity">
    <text evidence="1">Belongs to the short-chain dehydrogenases/reductases (SDR) family.</text>
</comment>
<evidence type="ECO:0000256" key="1">
    <source>
        <dbReference type="ARBA" id="ARBA00006484"/>
    </source>
</evidence>
<accession>A0A9J6PCS0</accession>
<organism evidence="2 3">
    <name type="scientific">Futiania mangrovi</name>
    <dbReference type="NCBI Taxonomy" id="2959716"/>
    <lineage>
        <taxon>Bacteria</taxon>
        <taxon>Pseudomonadati</taxon>
        <taxon>Pseudomonadota</taxon>
        <taxon>Alphaproteobacteria</taxon>
        <taxon>Futianiales</taxon>
        <taxon>Futianiaceae</taxon>
        <taxon>Futiania</taxon>
    </lineage>
</organism>
<dbReference type="CDD" id="cd05233">
    <property type="entry name" value="SDR_c"/>
    <property type="match status" value="1"/>
</dbReference>